<organism evidence="1 2">
    <name type="scientific">Flavihumibacter fluminis</name>
    <dbReference type="NCBI Taxonomy" id="2909236"/>
    <lineage>
        <taxon>Bacteria</taxon>
        <taxon>Pseudomonadati</taxon>
        <taxon>Bacteroidota</taxon>
        <taxon>Chitinophagia</taxon>
        <taxon>Chitinophagales</taxon>
        <taxon>Chitinophagaceae</taxon>
        <taxon>Flavihumibacter</taxon>
    </lineage>
</organism>
<dbReference type="Proteomes" id="UP001200145">
    <property type="component" value="Unassembled WGS sequence"/>
</dbReference>
<comment type="caution">
    <text evidence="1">The sequence shown here is derived from an EMBL/GenBank/DDBJ whole genome shotgun (WGS) entry which is preliminary data.</text>
</comment>
<keyword evidence="2" id="KW-1185">Reference proteome</keyword>
<evidence type="ECO:0008006" key="3">
    <source>
        <dbReference type="Google" id="ProtNLM"/>
    </source>
</evidence>
<dbReference type="RefSeq" id="WP_234865687.1">
    <property type="nucleotide sequence ID" value="NZ_JAKEVY010000002.1"/>
</dbReference>
<protein>
    <recommendedName>
        <fullName evidence="3">PE-PGRS family protein</fullName>
    </recommendedName>
</protein>
<proteinExistence type="predicted"/>
<evidence type="ECO:0000313" key="2">
    <source>
        <dbReference type="Proteomes" id="UP001200145"/>
    </source>
</evidence>
<evidence type="ECO:0000313" key="1">
    <source>
        <dbReference type="EMBL" id="MCF1714734.1"/>
    </source>
</evidence>
<dbReference type="EMBL" id="JAKEVY010000002">
    <property type="protein sequence ID" value="MCF1714734.1"/>
    <property type="molecule type" value="Genomic_DNA"/>
</dbReference>
<reference evidence="1 2" key="1">
    <citation type="submission" date="2022-01" db="EMBL/GenBank/DDBJ databases">
        <title>Flavihumibacter sp. nov., isolated from sediment of a river.</title>
        <authorList>
            <person name="Liu H."/>
        </authorList>
    </citation>
    <scope>NUCLEOTIDE SEQUENCE [LARGE SCALE GENOMIC DNA]</scope>
    <source>
        <strain evidence="1 2">RY-1</strain>
    </source>
</reference>
<accession>A0ABS9BGB7</accession>
<gene>
    <name evidence="1" type="ORF">L0U88_08860</name>
</gene>
<dbReference type="PROSITE" id="PS51257">
    <property type="entry name" value="PROKAR_LIPOPROTEIN"/>
    <property type="match status" value="1"/>
</dbReference>
<name>A0ABS9BGB7_9BACT</name>
<sequence length="293" mass="31722">MLQLFPKTTGLVLVVFLLSCTKSGESGTIQPLFKEPVGALLPGNFPGEVSGIADSYTQPGSIWMIQDSQNGNELLRVNHSGELQEAVALPGSENRDWEDLAIGAGPDPALKYLYIAETGDNASQYSEYAIYRIEEPGAGVTTVQNLVKIRFVYGDGASHNTEAILVDPSSKDILLVTKEKPAKVFVLRYPYKTNELNSAVLAGATKLETVTGAAIGGDGKELLLRTYTGIFYWKRNNGESVEAALQREAVSIPPALEPQGEAIAFKTDLKGFYTLSENAGLPVTLRLNYYARN</sequence>